<protein>
    <submittedName>
        <fullName evidence="1">Uncharacterized protein</fullName>
    </submittedName>
</protein>
<sequence length="197" mass="22838">MKYSFYAALMSLSVISCGNNDNMIDDPRPIDQKIKNFEFNNYTVKNTVLYKGSSGQKTTPDESYLKNHWSLYQEPTWKNIRLDLKNNSIQLISGTSADITYHIKIVNDSVLITDFDNKPNYLGDFNKNTSTFTLKRTFRYVKRAPRNNGGLVIAQNTFFGTTEYQNIFGIVFTSPSEMTETEDKVLWSNVEYYYKSR</sequence>
<reference evidence="1 2" key="1">
    <citation type="submission" date="2016-07" db="EMBL/GenBank/DDBJ databases">
        <authorList>
            <person name="Jeong J.-J."/>
            <person name="Kim D.W."/>
            <person name="Sang M.K."/>
            <person name="Choi I.-G."/>
            <person name="Kim K.D."/>
        </authorList>
    </citation>
    <scope>NUCLEOTIDE SEQUENCE [LARGE SCALE GENOMIC DNA]</scope>
    <source>
        <strain evidence="1 2">UTM-3</strain>
    </source>
</reference>
<dbReference type="OrthoDB" id="1244261at2"/>
<comment type="caution">
    <text evidence="1">The sequence shown here is derived from an EMBL/GenBank/DDBJ whole genome shotgun (WGS) entry which is preliminary data.</text>
</comment>
<evidence type="ECO:0000313" key="1">
    <source>
        <dbReference type="EMBL" id="OCA69043.1"/>
    </source>
</evidence>
<evidence type="ECO:0000313" key="2">
    <source>
        <dbReference type="Proteomes" id="UP000092651"/>
    </source>
</evidence>
<name>A0A1B8ZBP8_9FLAO</name>
<accession>A0A1B8ZBP8</accession>
<dbReference type="RefSeq" id="WP_065396142.1">
    <property type="nucleotide sequence ID" value="NZ_JBOFOB010000214.1"/>
</dbReference>
<gene>
    <name evidence="1" type="ORF">BBI01_17685</name>
</gene>
<dbReference type="EMBL" id="MAYH01000048">
    <property type="protein sequence ID" value="OCA69043.1"/>
    <property type="molecule type" value="Genomic_DNA"/>
</dbReference>
<organism evidence="1 2">
    <name type="scientific">Chryseobacterium artocarpi</name>
    <dbReference type="NCBI Taxonomy" id="1414727"/>
    <lineage>
        <taxon>Bacteria</taxon>
        <taxon>Pseudomonadati</taxon>
        <taxon>Bacteroidota</taxon>
        <taxon>Flavobacteriia</taxon>
        <taxon>Flavobacteriales</taxon>
        <taxon>Weeksellaceae</taxon>
        <taxon>Chryseobacterium group</taxon>
        <taxon>Chryseobacterium</taxon>
    </lineage>
</organism>
<dbReference type="AlphaFoldDB" id="A0A1B8ZBP8"/>
<dbReference type="Proteomes" id="UP000092651">
    <property type="component" value="Unassembled WGS sequence"/>
</dbReference>
<keyword evidence="2" id="KW-1185">Reference proteome</keyword>
<dbReference type="PROSITE" id="PS51257">
    <property type="entry name" value="PROKAR_LIPOPROTEIN"/>
    <property type="match status" value="1"/>
</dbReference>
<proteinExistence type="predicted"/>